<dbReference type="GO" id="GO:0006281">
    <property type="term" value="P:DNA repair"/>
    <property type="evidence" value="ECO:0007669"/>
    <property type="project" value="InterPro"/>
</dbReference>
<keyword evidence="4" id="KW-1185">Reference proteome</keyword>
<dbReference type="InterPro" id="IPR010994">
    <property type="entry name" value="RuvA_2-like"/>
</dbReference>
<dbReference type="Proteomes" id="UP000294692">
    <property type="component" value="Unassembled WGS sequence"/>
</dbReference>
<feature type="domain" description="Helix-hairpin-helix DNA-binding motif class 1" evidence="2">
    <location>
        <begin position="71"/>
        <end position="90"/>
    </location>
</feature>
<dbReference type="InterPro" id="IPR051675">
    <property type="entry name" value="Endo/Exo/Phosphatase_dom_1"/>
</dbReference>
<sequence length="151" mass="15440">MNPFTQSTVASPASAESPAGAPFAVRCIGGRAAFSRRIRGPARLLRSLGLAVALAASGAALAVDVNQATLEQLQGVRGIGPKTAQTILDERGRGGPYASFEDLSDRVKGIGSKKAVALQEAGLKIGGQGAAELAKRGTTETGQQRSARAQR</sequence>
<evidence type="ECO:0000256" key="1">
    <source>
        <dbReference type="SAM" id="MobiDB-lite"/>
    </source>
</evidence>
<proteinExistence type="predicted"/>
<feature type="compositionally biased region" description="Polar residues" evidence="1">
    <location>
        <begin position="139"/>
        <end position="151"/>
    </location>
</feature>
<evidence type="ECO:0000313" key="3">
    <source>
        <dbReference type="EMBL" id="TCV01691.1"/>
    </source>
</evidence>
<dbReference type="SUPFAM" id="SSF47781">
    <property type="entry name" value="RuvA domain 2-like"/>
    <property type="match status" value="1"/>
</dbReference>
<dbReference type="PANTHER" id="PTHR21180:SF32">
    <property type="entry name" value="ENDONUCLEASE_EXONUCLEASE_PHOSPHATASE FAMILY DOMAIN-CONTAINING PROTEIN 1"/>
    <property type="match status" value="1"/>
</dbReference>
<dbReference type="RefSeq" id="WP_243650762.1">
    <property type="nucleotide sequence ID" value="NZ_JBHRVM010000001.1"/>
</dbReference>
<dbReference type="GO" id="GO:0003677">
    <property type="term" value="F:DNA binding"/>
    <property type="evidence" value="ECO:0007669"/>
    <property type="project" value="InterPro"/>
</dbReference>
<dbReference type="PANTHER" id="PTHR21180">
    <property type="entry name" value="ENDONUCLEASE/EXONUCLEASE/PHOSPHATASE FAMILY DOMAIN-CONTAINING PROTEIN 1"/>
    <property type="match status" value="1"/>
</dbReference>
<evidence type="ECO:0000259" key="2">
    <source>
        <dbReference type="SMART" id="SM00278"/>
    </source>
</evidence>
<dbReference type="SMART" id="SM00278">
    <property type="entry name" value="HhH1"/>
    <property type="match status" value="2"/>
</dbReference>
<gene>
    <name evidence="3" type="ORF">EV686_102404</name>
</gene>
<reference evidence="3 4" key="1">
    <citation type="submission" date="2019-03" db="EMBL/GenBank/DDBJ databases">
        <title>Genomic Encyclopedia of Type Strains, Phase IV (KMG-IV): sequencing the most valuable type-strain genomes for metagenomic binning, comparative biology and taxonomic classification.</title>
        <authorList>
            <person name="Goeker M."/>
        </authorList>
    </citation>
    <scope>NUCLEOTIDE SEQUENCE [LARGE SCALE GENOMIC DNA]</scope>
    <source>
        <strain evidence="3 4">DSM 100048</strain>
    </source>
</reference>
<protein>
    <submittedName>
        <fullName evidence="3">Competence protein ComEA</fullName>
    </submittedName>
</protein>
<dbReference type="EMBL" id="SMBX01000002">
    <property type="protein sequence ID" value="TCV01691.1"/>
    <property type="molecule type" value="Genomic_DNA"/>
</dbReference>
<feature type="domain" description="Helix-hairpin-helix DNA-binding motif class 1" evidence="2">
    <location>
        <begin position="101"/>
        <end position="121"/>
    </location>
</feature>
<evidence type="ECO:0000313" key="4">
    <source>
        <dbReference type="Proteomes" id="UP000294692"/>
    </source>
</evidence>
<feature type="region of interest" description="Disordered" evidence="1">
    <location>
        <begin position="130"/>
        <end position="151"/>
    </location>
</feature>
<accession>A0A4R3VC45</accession>
<comment type="caution">
    <text evidence="3">The sequence shown here is derived from an EMBL/GenBank/DDBJ whole genome shotgun (WGS) entry which is preliminary data.</text>
</comment>
<dbReference type="InterPro" id="IPR003583">
    <property type="entry name" value="Hlx-hairpin-Hlx_DNA-bd_motif"/>
</dbReference>
<name>A0A4R3VC45_9BURK</name>
<organism evidence="3 4">
    <name type="scientific">Paracandidimonas soli</name>
    <dbReference type="NCBI Taxonomy" id="1917182"/>
    <lineage>
        <taxon>Bacteria</taxon>
        <taxon>Pseudomonadati</taxon>
        <taxon>Pseudomonadota</taxon>
        <taxon>Betaproteobacteria</taxon>
        <taxon>Burkholderiales</taxon>
        <taxon>Alcaligenaceae</taxon>
        <taxon>Paracandidimonas</taxon>
    </lineage>
</organism>
<dbReference type="Pfam" id="PF12836">
    <property type="entry name" value="HHH_3"/>
    <property type="match status" value="1"/>
</dbReference>
<dbReference type="Gene3D" id="1.10.150.320">
    <property type="entry name" value="Photosystem II 12 kDa extrinsic protein"/>
    <property type="match status" value="1"/>
</dbReference>
<dbReference type="AlphaFoldDB" id="A0A4R3VC45"/>